<dbReference type="GO" id="GO:0032993">
    <property type="term" value="C:protein-DNA complex"/>
    <property type="evidence" value="ECO:0007669"/>
    <property type="project" value="TreeGrafter"/>
</dbReference>
<protein>
    <submittedName>
        <fullName evidence="6">Response regulator receiver protein</fullName>
    </submittedName>
</protein>
<dbReference type="GO" id="GO:0006355">
    <property type="term" value="P:regulation of DNA-templated transcription"/>
    <property type="evidence" value="ECO:0007669"/>
    <property type="project" value="TreeGrafter"/>
</dbReference>
<evidence type="ECO:0000313" key="7">
    <source>
        <dbReference type="Proteomes" id="UP000238523"/>
    </source>
</evidence>
<evidence type="ECO:0000256" key="3">
    <source>
        <dbReference type="ARBA" id="ARBA00023125"/>
    </source>
</evidence>
<evidence type="ECO:0000256" key="4">
    <source>
        <dbReference type="PROSITE-ProRule" id="PRU00169"/>
    </source>
</evidence>
<dbReference type="SUPFAM" id="SSF52172">
    <property type="entry name" value="CheY-like"/>
    <property type="match status" value="1"/>
</dbReference>
<reference evidence="6 7" key="1">
    <citation type="submission" date="2017-11" db="EMBL/GenBank/DDBJ databases">
        <title>Complete genome of Rhizobium leguminosarum Norway, an ineffective micro-symbiont.</title>
        <authorList>
            <person name="Hoffrichter A."/>
            <person name="Liang J."/>
            <person name="Brachmann A."/>
            <person name="Marin M."/>
        </authorList>
    </citation>
    <scope>NUCLEOTIDE SEQUENCE [LARGE SCALE GENOMIC DNA]</scope>
    <source>
        <strain evidence="6 7">Norway</strain>
    </source>
</reference>
<evidence type="ECO:0000256" key="2">
    <source>
        <dbReference type="ARBA" id="ARBA00023012"/>
    </source>
</evidence>
<dbReference type="SMART" id="SM00448">
    <property type="entry name" value="REC"/>
    <property type="match status" value="1"/>
</dbReference>
<accession>A0A2K9Z0K7</accession>
<dbReference type="PROSITE" id="PS50110">
    <property type="entry name" value="RESPONSE_REGULATORY"/>
    <property type="match status" value="1"/>
</dbReference>
<keyword evidence="1 4" id="KW-0597">Phosphoprotein</keyword>
<dbReference type="PANTHER" id="PTHR48111:SF40">
    <property type="entry name" value="PHOSPHATE REGULON TRANSCRIPTIONAL REGULATORY PROTEIN PHOB"/>
    <property type="match status" value="1"/>
</dbReference>
<dbReference type="Proteomes" id="UP000238523">
    <property type="component" value="Chromosome"/>
</dbReference>
<dbReference type="PANTHER" id="PTHR48111">
    <property type="entry name" value="REGULATOR OF RPOS"/>
    <property type="match status" value="1"/>
</dbReference>
<organism evidence="6 7">
    <name type="scientific">Rhizobium leguminosarum</name>
    <dbReference type="NCBI Taxonomy" id="384"/>
    <lineage>
        <taxon>Bacteria</taxon>
        <taxon>Pseudomonadati</taxon>
        <taxon>Pseudomonadota</taxon>
        <taxon>Alphaproteobacteria</taxon>
        <taxon>Hyphomicrobiales</taxon>
        <taxon>Rhizobiaceae</taxon>
        <taxon>Rhizobium/Agrobacterium group</taxon>
        <taxon>Rhizobium</taxon>
    </lineage>
</organism>
<dbReference type="EMBL" id="CP025012">
    <property type="protein sequence ID" value="AUW41789.1"/>
    <property type="molecule type" value="Genomic_DNA"/>
</dbReference>
<keyword evidence="2" id="KW-0902">Two-component regulatory system</keyword>
<dbReference type="InterPro" id="IPR039420">
    <property type="entry name" value="WalR-like"/>
</dbReference>
<evidence type="ECO:0000256" key="1">
    <source>
        <dbReference type="ARBA" id="ARBA00022553"/>
    </source>
</evidence>
<dbReference type="Pfam" id="PF00072">
    <property type="entry name" value="Response_reg"/>
    <property type="match status" value="1"/>
</dbReference>
<dbReference type="InterPro" id="IPR011006">
    <property type="entry name" value="CheY-like_superfamily"/>
</dbReference>
<dbReference type="GO" id="GO:0000156">
    <property type="term" value="F:phosphorelay response regulator activity"/>
    <property type="evidence" value="ECO:0007669"/>
    <property type="project" value="TreeGrafter"/>
</dbReference>
<name>A0A2K9Z0K7_RHILE</name>
<proteinExistence type="predicted"/>
<feature type="modified residue" description="4-aspartylphosphate" evidence="4">
    <location>
        <position position="64"/>
    </location>
</feature>
<evidence type="ECO:0000313" key="6">
    <source>
        <dbReference type="EMBL" id="AUW41789.1"/>
    </source>
</evidence>
<gene>
    <name evidence="6" type="ORF">CUJ84_Chr001392</name>
</gene>
<keyword evidence="3" id="KW-0238">DNA-binding</keyword>
<feature type="domain" description="Response regulatory" evidence="5">
    <location>
        <begin position="14"/>
        <end position="124"/>
    </location>
</feature>
<dbReference type="InterPro" id="IPR001789">
    <property type="entry name" value="Sig_transdc_resp-reg_receiver"/>
</dbReference>
<dbReference type="GO" id="GO:0005829">
    <property type="term" value="C:cytosol"/>
    <property type="evidence" value="ECO:0007669"/>
    <property type="project" value="TreeGrafter"/>
</dbReference>
<dbReference type="Gene3D" id="3.40.50.2300">
    <property type="match status" value="1"/>
</dbReference>
<evidence type="ECO:0000259" key="5">
    <source>
        <dbReference type="PROSITE" id="PS50110"/>
    </source>
</evidence>
<dbReference type="GO" id="GO:0000976">
    <property type="term" value="F:transcription cis-regulatory region binding"/>
    <property type="evidence" value="ECO:0007669"/>
    <property type="project" value="TreeGrafter"/>
</dbReference>
<sequence>MPGKGKWVDGIMKDIFIVEDDVLIAMLLEDMLADLGYRVCASAPDLARALATARDTEFDAAILDVSLAGQSSLPVAKLLDERGKPYLYATGYGTAPDGSSPSTLPVLQKPFQLSELEQAMKRLTEA</sequence>
<dbReference type="AlphaFoldDB" id="A0A2K9Z0K7"/>